<dbReference type="EMBL" id="QKSB01000001">
    <property type="protein sequence ID" value="PZE18615.1"/>
    <property type="molecule type" value="Genomic_DNA"/>
</dbReference>
<dbReference type="InterPro" id="IPR013324">
    <property type="entry name" value="RNA_pol_sigma_r3/r4-like"/>
</dbReference>
<reference evidence="7 8" key="1">
    <citation type="submission" date="2018-06" db="EMBL/GenBank/DDBJ databases">
        <title>The draft genome sequence of Crocinitomix sp. SM1701.</title>
        <authorList>
            <person name="Zhang X."/>
        </authorList>
    </citation>
    <scope>NUCLEOTIDE SEQUENCE [LARGE SCALE GENOMIC DNA]</scope>
    <source>
        <strain evidence="7 8">SM1701</strain>
    </source>
</reference>
<dbReference type="GO" id="GO:0016987">
    <property type="term" value="F:sigma factor activity"/>
    <property type="evidence" value="ECO:0007669"/>
    <property type="project" value="UniProtKB-KW"/>
</dbReference>
<dbReference type="AlphaFoldDB" id="A0A2W1NGJ5"/>
<sequence length="190" mass="22245">MISTFTSGLTTETTLDIKEFEVLFRTYYAELCGFANQYLQDIDDAEEIVQSFFVKFWEGRAKMTAEKRNKSYLYKSVKNACLNQIKHIKIRETYKTVNEREMKDGNNTVLAEVEGNELDDKIRTSIENLPEGRRKIFIMSRYEGLKYKEIAEELKISIKTVENQMGAAIKYLRTELSEYLISILIFLQLL</sequence>
<gene>
    <name evidence="7" type="ORF">DNU06_01935</name>
</gene>
<dbReference type="GO" id="GO:0006352">
    <property type="term" value="P:DNA-templated transcription initiation"/>
    <property type="evidence" value="ECO:0007669"/>
    <property type="project" value="InterPro"/>
</dbReference>
<dbReference type="Gene3D" id="1.10.1740.10">
    <property type="match status" value="1"/>
</dbReference>
<dbReference type="PANTHER" id="PTHR43133">
    <property type="entry name" value="RNA POLYMERASE ECF-TYPE SIGMA FACTO"/>
    <property type="match status" value="1"/>
</dbReference>
<evidence type="ECO:0000313" key="7">
    <source>
        <dbReference type="EMBL" id="PZE18615.1"/>
    </source>
</evidence>
<dbReference type="InterPro" id="IPR013325">
    <property type="entry name" value="RNA_pol_sigma_r2"/>
</dbReference>
<evidence type="ECO:0000256" key="2">
    <source>
        <dbReference type="ARBA" id="ARBA00023015"/>
    </source>
</evidence>
<dbReference type="SUPFAM" id="SSF88659">
    <property type="entry name" value="Sigma3 and sigma4 domains of RNA polymerase sigma factors"/>
    <property type="match status" value="1"/>
</dbReference>
<dbReference type="PANTHER" id="PTHR43133:SF46">
    <property type="entry name" value="RNA POLYMERASE SIGMA-70 FACTOR ECF SUBFAMILY"/>
    <property type="match status" value="1"/>
</dbReference>
<comment type="caution">
    <text evidence="7">The sequence shown here is derived from an EMBL/GenBank/DDBJ whole genome shotgun (WGS) entry which is preliminary data.</text>
</comment>
<evidence type="ECO:0000259" key="6">
    <source>
        <dbReference type="Pfam" id="PF08281"/>
    </source>
</evidence>
<dbReference type="InterPro" id="IPR014327">
    <property type="entry name" value="RNA_pol_sigma70_bacteroid"/>
</dbReference>
<comment type="similarity">
    <text evidence="1">Belongs to the sigma-70 factor family. ECF subfamily.</text>
</comment>
<evidence type="ECO:0000256" key="4">
    <source>
        <dbReference type="ARBA" id="ARBA00023163"/>
    </source>
</evidence>
<evidence type="ECO:0000256" key="1">
    <source>
        <dbReference type="ARBA" id="ARBA00010641"/>
    </source>
</evidence>
<keyword evidence="8" id="KW-1185">Reference proteome</keyword>
<name>A0A2W1NGJ5_9FLAO</name>
<dbReference type="SUPFAM" id="SSF88946">
    <property type="entry name" value="Sigma2 domain of RNA polymerase sigma factors"/>
    <property type="match status" value="1"/>
</dbReference>
<protein>
    <submittedName>
        <fullName evidence="7">RNA polymerase sigma-70 factor</fullName>
    </submittedName>
</protein>
<evidence type="ECO:0000259" key="5">
    <source>
        <dbReference type="Pfam" id="PF04542"/>
    </source>
</evidence>
<dbReference type="NCBIfam" id="TIGR02937">
    <property type="entry name" value="sigma70-ECF"/>
    <property type="match status" value="1"/>
</dbReference>
<dbReference type="Proteomes" id="UP000249248">
    <property type="component" value="Unassembled WGS sequence"/>
</dbReference>
<dbReference type="NCBIfam" id="TIGR02985">
    <property type="entry name" value="Sig70_bacteroi1"/>
    <property type="match status" value="1"/>
</dbReference>
<evidence type="ECO:0000256" key="3">
    <source>
        <dbReference type="ARBA" id="ARBA00023082"/>
    </source>
</evidence>
<keyword evidence="3" id="KW-0731">Sigma factor</keyword>
<dbReference type="Gene3D" id="1.10.10.10">
    <property type="entry name" value="Winged helix-like DNA-binding domain superfamily/Winged helix DNA-binding domain"/>
    <property type="match status" value="1"/>
</dbReference>
<dbReference type="InterPro" id="IPR013249">
    <property type="entry name" value="RNA_pol_sigma70_r4_t2"/>
</dbReference>
<dbReference type="GO" id="GO:0003677">
    <property type="term" value="F:DNA binding"/>
    <property type="evidence" value="ECO:0007669"/>
    <property type="project" value="InterPro"/>
</dbReference>
<dbReference type="InterPro" id="IPR039425">
    <property type="entry name" value="RNA_pol_sigma-70-like"/>
</dbReference>
<dbReference type="InterPro" id="IPR007627">
    <property type="entry name" value="RNA_pol_sigma70_r2"/>
</dbReference>
<accession>A0A2W1NGJ5</accession>
<feature type="domain" description="RNA polymerase sigma factor 70 region 4 type 2" evidence="6">
    <location>
        <begin position="121"/>
        <end position="170"/>
    </location>
</feature>
<keyword evidence="4" id="KW-0804">Transcription</keyword>
<evidence type="ECO:0000313" key="8">
    <source>
        <dbReference type="Proteomes" id="UP000249248"/>
    </source>
</evidence>
<dbReference type="Pfam" id="PF04542">
    <property type="entry name" value="Sigma70_r2"/>
    <property type="match status" value="1"/>
</dbReference>
<feature type="domain" description="RNA polymerase sigma-70 region 2" evidence="5">
    <location>
        <begin position="23"/>
        <end position="86"/>
    </location>
</feature>
<keyword evidence="2" id="KW-0805">Transcription regulation</keyword>
<dbReference type="CDD" id="cd06171">
    <property type="entry name" value="Sigma70_r4"/>
    <property type="match status" value="1"/>
</dbReference>
<proteinExistence type="inferred from homology"/>
<organism evidence="7 8">
    <name type="scientific">Putridiphycobacter roseus</name>
    <dbReference type="NCBI Taxonomy" id="2219161"/>
    <lineage>
        <taxon>Bacteria</taxon>
        <taxon>Pseudomonadati</taxon>
        <taxon>Bacteroidota</taxon>
        <taxon>Flavobacteriia</taxon>
        <taxon>Flavobacteriales</taxon>
        <taxon>Crocinitomicaceae</taxon>
        <taxon>Putridiphycobacter</taxon>
    </lineage>
</organism>
<dbReference type="Pfam" id="PF08281">
    <property type="entry name" value="Sigma70_r4_2"/>
    <property type="match status" value="1"/>
</dbReference>
<dbReference type="InterPro" id="IPR014284">
    <property type="entry name" value="RNA_pol_sigma-70_dom"/>
</dbReference>
<dbReference type="OrthoDB" id="659855at2"/>
<dbReference type="InterPro" id="IPR036388">
    <property type="entry name" value="WH-like_DNA-bd_sf"/>
</dbReference>